<evidence type="ECO:0000313" key="2">
    <source>
        <dbReference type="EMBL" id="VFU21180.1"/>
    </source>
</evidence>
<dbReference type="AlphaFoldDB" id="A0A6N2K8I6"/>
<gene>
    <name evidence="2" type="ORF">SVIM_LOCUS11441</name>
</gene>
<dbReference type="EMBL" id="CAADRP010000002">
    <property type="protein sequence ID" value="VFU21180.1"/>
    <property type="molecule type" value="Genomic_DNA"/>
</dbReference>
<organism evidence="2">
    <name type="scientific">Salix viminalis</name>
    <name type="common">Common osier</name>
    <name type="synonym">Basket willow</name>
    <dbReference type="NCBI Taxonomy" id="40686"/>
    <lineage>
        <taxon>Eukaryota</taxon>
        <taxon>Viridiplantae</taxon>
        <taxon>Streptophyta</taxon>
        <taxon>Embryophyta</taxon>
        <taxon>Tracheophyta</taxon>
        <taxon>Spermatophyta</taxon>
        <taxon>Magnoliopsida</taxon>
        <taxon>eudicotyledons</taxon>
        <taxon>Gunneridae</taxon>
        <taxon>Pentapetalae</taxon>
        <taxon>rosids</taxon>
        <taxon>fabids</taxon>
        <taxon>Malpighiales</taxon>
        <taxon>Salicaceae</taxon>
        <taxon>Saliceae</taxon>
        <taxon>Salix</taxon>
    </lineage>
</organism>
<sequence length="101" mass="11287">MHIVEESIVLPVSVIYQKIGDCHRSIAGFIALGKKKPFSVCDLFFHSKISNRCISLLSTGLLILLKFMELMQMNPHGSSRGLPNKEAAWLGDDSDRPKMND</sequence>
<evidence type="ECO:0000256" key="1">
    <source>
        <dbReference type="SAM" id="MobiDB-lite"/>
    </source>
</evidence>
<name>A0A6N2K8I6_SALVM</name>
<feature type="region of interest" description="Disordered" evidence="1">
    <location>
        <begin position="77"/>
        <end position="101"/>
    </location>
</feature>
<accession>A0A6N2K8I6</accession>
<reference evidence="2" key="1">
    <citation type="submission" date="2019-03" db="EMBL/GenBank/DDBJ databases">
        <authorList>
            <person name="Mank J."/>
            <person name="Almeida P."/>
        </authorList>
    </citation>
    <scope>NUCLEOTIDE SEQUENCE</scope>
    <source>
        <strain evidence="2">78183</strain>
    </source>
</reference>
<proteinExistence type="predicted"/>
<protein>
    <submittedName>
        <fullName evidence="2">Uncharacterized protein</fullName>
    </submittedName>
</protein>